<reference evidence="2" key="1">
    <citation type="submission" date="2023-07" db="EMBL/GenBank/DDBJ databases">
        <title>draft genome sequence of fig (Ficus carica).</title>
        <authorList>
            <person name="Takahashi T."/>
            <person name="Nishimura K."/>
        </authorList>
    </citation>
    <scope>NUCLEOTIDE SEQUENCE</scope>
</reference>
<evidence type="ECO:0000256" key="1">
    <source>
        <dbReference type="SAM" id="MobiDB-lite"/>
    </source>
</evidence>
<keyword evidence="3" id="KW-1185">Reference proteome</keyword>
<gene>
    <name evidence="2" type="ORF">TIFTF001_051390</name>
</gene>
<evidence type="ECO:0000313" key="3">
    <source>
        <dbReference type="Proteomes" id="UP001187192"/>
    </source>
</evidence>
<evidence type="ECO:0000313" key="2">
    <source>
        <dbReference type="EMBL" id="GMN24772.1"/>
    </source>
</evidence>
<sequence>MSVNMQMSIKGLKRKQGDMDMHDSNESHKLTCAVEENTYKAEE</sequence>
<dbReference type="EMBL" id="BTGU01009483">
    <property type="protein sequence ID" value="GMN24772.1"/>
    <property type="molecule type" value="Genomic_DNA"/>
</dbReference>
<protein>
    <submittedName>
        <fullName evidence="2">Uncharacterized protein</fullName>
    </submittedName>
</protein>
<accession>A0AA87YWR4</accession>
<dbReference type="AlphaFoldDB" id="A0AA87YWR4"/>
<comment type="caution">
    <text evidence="2">The sequence shown here is derived from an EMBL/GenBank/DDBJ whole genome shotgun (WGS) entry which is preliminary data.</text>
</comment>
<proteinExistence type="predicted"/>
<organism evidence="2 3">
    <name type="scientific">Ficus carica</name>
    <name type="common">Common fig</name>
    <dbReference type="NCBI Taxonomy" id="3494"/>
    <lineage>
        <taxon>Eukaryota</taxon>
        <taxon>Viridiplantae</taxon>
        <taxon>Streptophyta</taxon>
        <taxon>Embryophyta</taxon>
        <taxon>Tracheophyta</taxon>
        <taxon>Spermatophyta</taxon>
        <taxon>Magnoliopsida</taxon>
        <taxon>eudicotyledons</taxon>
        <taxon>Gunneridae</taxon>
        <taxon>Pentapetalae</taxon>
        <taxon>rosids</taxon>
        <taxon>fabids</taxon>
        <taxon>Rosales</taxon>
        <taxon>Moraceae</taxon>
        <taxon>Ficeae</taxon>
        <taxon>Ficus</taxon>
    </lineage>
</organism>
<feature type="compositionally biased region" description="Basic and acidic residues" evidence="1">
    <location>
        <begin position="15"/>
        <end position="29"/>
    </location>
</feature>
<feature type="region of interest" description="Disordered" evidence="1">
    <location>
        <begin position="1"/>
        <end position="29"/>
    </location>
</feature>
<name>A0AA87YWR4_FICCA</name>
<dbReference type="Proteomes" id="UP001187192">
    <property type="component" value="Unassembled WGS sequence"/>
</dbReference>
<feature type="non-terminal residue" evidence="2">
    <location>
        <position position="43"/>
    </location>
</feature>